<gene>
    <name evidence="2" type="ORF">G2W53_020539</name>
</gene>
<proteinExistence type="predicted"/>
<dbReference type="InterPro" id="IPR005174">
    <property type="entry name" value="KIB1-4_b-propeller"/>
</dbReference>
<dbReference type="Proteomes" id="UP000634136">
    <property type="component" value="Unassembled WGS sequence"/>
</dbReference>
<dbReference type="PANTHER" id="PTHR44259">
    <property type="entry name" value="OS07G0183000 PROTEIN-RELATED"/>
    <property type="match status" value="1"/>
</dbReference>
<organism evidence="2 3">
    <name type="scientific">Senna tora</name>
    <dbReference type="NCBI Taxonomy" id="362788"/>
    <lineage>
        <taxon>Eukaryota</taxon>
        <taxon>Viridiplantae</taxon>
        <taxon>Streptophyta</taxon>
        <taxon>Embryophyta</taxon>
        <taxon>Tracheophyta</taxon>
        <taxon>Spermatophyta</taxon>
        <taxon>Magnoliopsida</taxon>
        <taxon>eudicotyledons</taxon>
        <taxon>Gunneridae</taxon>
        <taxon>Pentapetalae</taxon>
        <taxon>rosids</taxon>
        <taxon>fabids</taxon>
        <taxon>Fabales</taxon>
        <taxon>Fabaceae</taxon>
        <taxon>Caesalpinioideae</taxon>
        <taxon>Cassia clade</taxon>
        <taxon>Senna</taxon>
    </lineage>
</organism>
<dbReference type="AlphaFoldDB" id="A0A834U0I3"/>
<evidence type="ECO:0000313" key="3">
    <source>
        <dbReference type="Proteomes" id="UP000634136"/>
    </source>
</evidence>
<dbReference type="OrthoDB" id="1436695at2759"/>
<evidence type="ECO:0000313" key="2">
    <source>
        <dbReference type="EMBL" id="KAF7829375.1"/>
    </source>
</evidence>
<name>A0A834U0I3_9FABA</name>
<evidence type="ECO:0000259" key="1">
    <source>
        <dbReference type="Pfam" id="PF03478"/>
    </source>
</evidence>
<accession>A0A834U0I3</accession>
<keyword evidence="3" id="KW-1185">Reference proteome</keyword>
<protein>
    <submittedName>
        <fullName evidence="2">F-box/kelch-repeat protein</fullName>
    </submittedName>
</protein>
<comment type="caution">
    <text evidence="2">The sequence shown here is derived from an EMBL/GenBank/DDBJ whole genome shotgun (WGS) entry which is preliminary data.</text>
</comment>
<sequence>MLPSTLSIPIERHYERESFKQLVVSGPPDSDSCIVAAIVHDAPNNKIVFCRIQDKCWTLLTGTAANAQYLDFKSIAIHGNKLYAVDWVEWKYLMIFNLENANAITGHRIYMFLSMPEDSISEEDDTRRFGFEYAFDCIQSFLGIDPSRGDVFLVRQLVRATKFRARPRILFPCSTANKFWVFKLDLKGLRWIRVDDLDNRLLFLDNNGVKVLSPNHIFITQSPPHLLHPNSLYFTHTYLHLDLQCTYEHHIGMFSLQHKTISLFIQNSNPRLGFPPQSLWFMPTFG</sequence>
<feature type="domain" description="KIB1-4 beta-propeller" evidence="1">
    <location>
        <begin position="7"/>
        <end position="255"/>
    </location>
</feature>
<reference evidence="2" key="1">
    <citation type="submission" date="2020-09" db="EMBL/GenBank/DDBJ databases">
        <title>Genome-Enabled Discovery of Anthraquinone Biosynthesis in Senna tora.</title>
        <authorList>
            <person name="Kang S.-H."/>
            <person name="Pandey R.P."/>
            <person name="Lee C.-M."/>
            <person name="Sim J.-S."/>
            <person name="Jeong J.-T."/>
            <person name="Choi B.-S."/>
            <person name="Jung M."/>
            <person name="Ginzburg D."/>
            <person name="Zhao K."/>
            <person name="Won S.Y."/>
            <person name="Oh T.-J."/>
            <person name="Yu Y."/>
            <person name="Kim N.-H."/>
            <person name="Lee O.R."/>
            <person name="Lee T.-H."/>
            <person name="Bashyal P."/>
            <person name="Kim T.-S."/>
            <person name="Lee W.-H."/>
            <person name="Kawkins C."/>
            <person name="Kim C.-K."/>
            <person name="Kim J.S."/>
            <person name="Ahn B.O."/>
            <person name="Rhee S.Y."/>
            <person name="Sohng J.K."/>
        </authorList>
    </citation>
    <scope>NUCLEOTIDE SEQUENCE</scope>
    <source>
        <tissue evidence="2">Leaf</tissue>
    </source>
</reference>
<dbReference type="PANTHER" id="PTHR44259:SF114">
    <property type="entry name" value="OS06G0707300 PROTEIN"/>
    <property type="match status" value="1"/>
</dbReference>
<dbReference type="Pfam" id="PF03478">
    <property type="entry name" value="Beta-prop_KIB1-4"/>
    <property type="match status" value="1"/>
</dbReference>
<dbReference type="InterPro" id="IPR050942">
    <property type="entry name" value="F-box_BR-signaling"/>
</dbReference>
<dbReference type="EMBL" id="JAAIUW010000006">
    <property type="protein sequence ID" value="KAF7829375.1"/>
    <property type="molecule type" value="Genomic_DNA"/>
</dbReference>